<reference evidence="3 4" key="1">
    <citation type="journal article" date="2019" name="Int. J. Syst. Evol. Microbiol.">
        <title>The Global Catalogue of Microorganisms (GCM) 10K type strain sequencing project: providing services to taxonomists for standard genome sequencing and annotation.</title>
        <authorList>
            <consortium name="The Broad Institute Genomics Platform"/>
            <consortium name="The Broad Institute Genome Sequencing Center for Infectious Disease"/>
            <person name="Wu L."/>
            <person name="Ma J."/>
        </authorList>
    </citation>
    <scope>NUCLEOTIDE SEQUENCE [LARGE SCALE GENOMIC DNA]</scope>
    <source>
        <strain evidence="3 4">LMG 29247</strain>
    </source>
</reference>
<dbReference type="InterPro" id="IPR013783">
    <property type="entry name" value="Ig-like_fold"/>
</dbReference>
<dbReference type="Gene3D" id="2.60.40.10">
    <property type="entry name" value="Immunoglobulins"/>
    <property type="match status" value="1"/>
</dbReference>
<feature type="region of interest" description="Disordered" evidence="1">
    <location>
        <begin position="233"/>
        <end position="253"/>
    </location>
</feature>
<organism evidence="3 4">
    <name type="scientific">Natrinema soli</name>
    <dbReference type="NCBI Taxonomy" id="1930624"/>
    <lineage>
        <taxon>Archaea</taxon>
        <taxon>Methanobacteriati</taxon>
        <taxon>Methanobacteriota</taxon>
        <taxon>Stenosarchaea group</taxon>
        <taxon>Halobacteria</taxon>
        <taxon>Halobacteriales</taxon>
        <taxon>Natrialbaceae</taxon>
        <taxon>Natrinema</taxon>
    </lineage>
</organism>
<dbReference type="InterPro" id="IPR003961">
    <property type="entry name" value="FN3_dom"/>
</dbReference>
<evidence type="ECO:0000259" key="2">
    <source>
        <dbReference type="PROSITE" id="PS50853"/>
    </source>
</evidence>
<dbReference type="RefSeq" id="WP_337959464.1">
    <property type="nucleotide sequence ID" value="NZ_JBHSWV010000149.1"/>
</dbReference>
<accession>A0ABD5SP42</accession>
<dbReference type="CDD" id="cd00063">
    <property type="entry name" value="FN3"/>
    <property type="match status" value="1"/>
</dbReference>
<gene>
    <name evidence="3" type="ORF">ACFQE6_10720</name>
</gene>
<protein>
    <submittedName>
        <fullName evidence="3">Fibronectin type III domain-containing protein</fullName>
    </submittedName>
</protein>
<feature type="region of interest" description="Disordered" evidence="1">
    <location>
        <begin position="149"/>
        <end position="176"/>
    </location>
</feature>
<keyword evidence="4" id="KW-1185">Reference proteome</keyword>
<evidence type="ECO:0000256" key="1">
    <source>
        <dbReference type="SAM" id="MobiDB-lite"/>
    </source>
</evidence>
<dbReference type="SMART" id="SM00060">
    <property type="entry name" value="FN3"/>
    <property type="match status" value="2"/>
</dbReference>
<evidence type="ECO:0000313" key="3">
    <source>
        <dbReference type="EMBL" id="MFC6765441.1"/>
    </source>
</evidence>
<comment type="caution">
    <text evidence="3">The sequence shown here is derived from an EMBL/GenBank/DDBJ whole genome shotgun (WGS) entry which is preliminary data.</text>
</comment>
<feature type="compositionally biased region" description="Polar residues" evidence="1">
    <location>
        <begin position="239"/>
        <end position="253"/>
    </location>
</feature>
<dbReference type="InterPro" id="IPR036116">
    <property type="entry name" value="FN3_sf"/>
</dbReference>
<dbReference type="Proteomes" id="UP001596383">
    <property type="component" value="Unassembled WGS sequence"/>
</dbReference>
<sequence length="833" mass="85870">MGTTTTTYTTVGQHSWTAPAGAYQIEVEAGGAAGSVGQGGYETSAGGDGDVTKGQLSITNGDQFDIYVGDAGSVGSGGFNGGGGAEDLSGSTYDTPPIGGGGGGASDIRPAGATISNALIVGPGGGGGAGTSLSYTQNADTAVSVGAVGTGDSSSASVSSGNASATTSGASAGVNADGVGGTGVFREEKEAFGNCAGSAGGGGGGHDGGGGGNAASDADTVNDQNVVAVTGGGGGSAHVDSSGTVQTPSTATNSGDGYVEVTVYTLEGVTNVTATYDADDQITLSWDKADTNDSPDDYEIQINRDGAGWVSPAGGPATVAEDGSSSYSATYTPESSAGSAIDYDGSVGMDSAFEFRVRMATDDGTTTDWVSSDTVLTTATPPYGLSVTRPDVGTFRFHYTVQSDLATNLRLEYREDTGSGYGAWTWFDTVSASESHLISGSPDTKDSDVTIEYTVGTSYQAGVALQHDARYQFRAETDIPSNPNSADVYADYGNRFNVYFDDDFASGDASAWDATSGSATVTDTLDSVFVAGDSARTPETGGFAVEMGGAGYVEKSLGDLSGQSDVHVRVTVQTASNDNSSERGDLWWYDGSTWQTLRQWGWEYDGQGWMEYHAAVPASYLAIDNRIRVGRDEGGGVDYVAFDRVIVSDNLHEYTRPAAPTGLTLETTGEGEITYSFTDNMAIQEASRPFGDLYLDGTLQSKNGGTSNTITGLTDGEEYMIEPRVAPIQPRYGSTDVFWNSTGATSTIVTILPAPTNLAVDSVTIDSATISWTDNHDYGDTRVEFKQSDAGSWTTFSTLARNTETETVANLLHGELYDTRVVAQTEHTTTEDN</sequence>
<name>A0ABD5SP42_9EURY</name>
<dbReference type="EMBL" id="JBHSWV010000149">
    <property type="protein sequence ID" value="MFC6765441.1"/>
    <property type="molecule type" value="Genomic_DNA"/>
</dbReference>
<dbReference type="PROSITE" id="PS50853">
    <property type="entry name" value="FN3"/>
    <property type="match status" value="1"/>
</dbReference>
<feature type="domain" description="Fibronectin type-III" evidence="2">
    <location>
        <begin position="754"/>
        <end position="833"/>
    </location>
</feature>
<evidence type="ECO:0000313" key="4">
    <source>
        <dbReference type="Proteomes" id="UP001596383"/>
    </source>
</evidence>
<proteinExistence type="predicted"/>
<dbReference type="SUPFAM" id="SSF49265">
    <property type="entry name" value="Fibronectin type III"/>
    <property type="match status" value="1"/>
</dbReference>
<dbReference type="AlphaFoldDB" id="A0ABD5SP42"/>